<dbReference type="InterPro" id="IPR035976">
    <property type="entry name" value="Sushi/SCR/CCP_sf"/>
</dbReference>
<proteinExistence type="predicted"/>
<feature type="domain" description="Sushi" evidence="8">
    <location>
        <begin position="16"/>
        <end position="78"/>
    </location>
</feature>
<dbReference type="CDD" id="cd00033">
    <property type="entry name" value="CCP"/>
    <property type="match status" value="7"/>
</dbReference>
<keyword evidence="10" id="KW-1185">Reference proteome</keyword>
<dbReference type="AlphaFoldDB" id="A0A7L1KI34"/>
<feature type="chain" id="PRO_5029783173" evidence="7">
    <location>
        <begin position="17"/>
        <end position="475"/>
    </location>
</feature>
<evidence type="ECO:0000313" key="10">
    <source>
        <dbReference type="Proteomes" id="UP000525416"/>
    </source>
</evidence>
<feature type="disulfide bond" evidence="6">
    <location>
        <begin position="233"/>
        <end position="260"/>
    </location>
</feature>
<evidence type="ECO:0000256" key="6">
    <source>
        <dbReference type="PROSITE-ProRule" id="PRU00302"/>
    </source>
</evidence>
<organism evidence="9 10">
    <name type="scientific">Rynchops niger</name>
    <name type="common">Black skimmer</name>
    <dbReference type="NCBI Taxonomy" id="227184"/>
    <lineage>
        <taxon>Eukaryota</taxon>
        <taxon>Metazoa</taxon>
        <taxon>Chordata</taxon>
        <taxon>Craniata</taxon>
        <taxon>Vertebrata</taxon>
        <taxon>Euteleostomi</taxon>
        <taxon>Archelosauria</taxon>
        <taxon>Archosauria</taxon>
        <taxon>Dinosauria</taxon>
        <taxon>Saurischia</taxon>
        <taxon>Theropoda</taxon>
        <taxon>Coelurosauria</taxon>
        <taxon>Aves</taxon>
        <taxon>Neognathae</taxon>
        <taxon>Neoaves</taxon>
        <taxon>Charadriiformes</taxon>
        <taxon>Laridae</taxon>
        <taxon>Rynchops</taxon>
    </lineage>
</organism>
<comment type="caution">
    <text evidence="6">Lacks conserved residue(s) required for the propagation of feature annotation.</text>
</comment>
<dbReference type="PANTHER" id="PTHR45656">
    <property type="entry name" value="PROTEIN CBR-CLEC-78"/>
    <property type="match status" value="1"/>
</dbReference>
<feature type="domain" description="Sushi" evidence="8">
    <location>
        <begin position="263"/>
        <end position="325"/>
    </location>
</feature>
<dbReference type="SMART" id="SM00032">
    <property type="entry name" value="CCP"/>
    <property type="match status" value="7"/>
</dbReference>
<dbReference type="FunFam" id="2.10.70.10:FF:000055">
    <property type="entry name" value="Complement decay-accelerating factor, GPI-anchored"/>
    <property type="match status" value="1"/>
</dbReference>
<reference evidence="9 10" key="1">
    <citation type="submission" date="2019-09" db="EMBL/GenBank/DDBJ databases">
        <title>Bird 10,000 Genomes (B10K) Project - Family phase.</title>
        <authorList>
            <person name="Zhang G."/>
        </authorList>
    </citation>
    <scope>NUCLEOTIDE SEQUENCE [LARGE SCALE GENOMIC DNA]</scope>
    <source>
        <strain evidence="9">B10K-DU-002-16</strain>
        <tissue evidence="9">Muscle</tissue>
    </source>
</reference>
<keyword evidence="3" id="KW-0677">Repeat</keyword>
<evidence type="ECO:0000259" key="8">
    <source>
        <dbReference type="PROSITE" id="PS50923"/>
    </source>
</evidence>
<evidence type="ECO:0000256" key="7">
    <source>
        <dbReference type="SAM" id="SignalP"/>
    </source>
</evidence>
<feature type="domain" description="Sushi" evidence="8">
    <location>
        <begin position="203"/>
        <end position="262"/>
    </location>
</feature>
<dbReference type="InterPro" id="IPR000436">
    <property type="entry name" value="Sushi_SCR_CCP_dom"/>
</dbReference>
<dbReference type="PANTHER" id="PTHR45656:SF4">
    <property type="entry name" value="PROTEIN CBR-CLEC-78"/>
    <property type="match status" value="1"/>
</dbReference>
<feature type="domain" description="Sushi" evidence="8">
    <location>
        <begin position="390"/>
        <end position="454"/>
    </location>
</feature>
<sequence>LRWLCAVLLALPGAWGDCQQPPRFASAEPAEILKDSYAVGDRVKYRCRPGYMMARDMEPVVTCEDGSRWSQNSDFCIGKSCGEPDIPNGKFHYTTDLRFGATVTYTCNEGYRLVGEPSSQCVLKDSDVYWNKVPHCDIIPCSPPPGIENGQVTNGHGDFVFGMVATYSCNKGFSLIGDDRIHCTMNNNLDGIWSGPAPECKVVVCKNPEVKNGRKLSGFGTEHTYKDTVAFECNPGHVLNGSSVVTCEADNTWKPPLPTCDPTNCGPALRFPFAELTTAVGDSSPAGTKLIYQCKPGYTAARGKSSVVTCLSNSAWSADPDFCIRQRCTPPTIENGDVVADEFLFEAVVTFTCRPGYELKGSSSAKCVVSGNGVDWDPAAPYCERRLPEGVCEEPPTIDNGMHNGTKGTSFVYGSIVAYKCKDGFTLAGATFLQCTAGDQSQGVWSKPAPECRGGANIIIVGIFPLLLAMLVMNI</sequence>
<evidence type="ECO:0000313" key="9">
    <source>
        <dbReference type="EMBL" id="NXN62567.1"/>
    </source>
</evidence>
<evidence type="ECO:0000256" key="4">
    <source>
        <dbReference type="ARBA" id="ARBA00023157"/>
    </source>
</evidence>
<protein>
    <submittedName>
        <fullName evidence="9">CR1L protein</fullName>
    </submittedName>
</protein>
<gene>
    <name evidence="9" type="primary">Cr1l</name>
    <name evidence="9" type="ORF">RYNNIG_R06031</name>
</gene>
<dbReference type="Proteomes" id="UP000525416">
    <property type="component" value="Unassembled WGS sequence"/>
</dbReference>
<evidence type="ECO:0000256" key="1">
    <source>
        <dbReference type="ARBA" id="ARBA00022659"/>
    </source>
</evidence>
<dbReference type="PROSITE" id="PS50923">
    <property type="entry name" value="SUSHI"/>
    <property type="match status" value="7"/>
</dbReference>
<name>A0A7L1KI34_RYNNI</name>
<accession>A0A7L1KI34</accession>
<keyword evidence="2 7" id="KW-0732">Signal</keyword>
<feature type="non-terminal residue" evidence="9">
    <location>
        <position position="1"/>
    </location>
</feature>
<dbReference type="EMBL" id="VXBH01010554">
    <property type="protein sequence ID" value="NXN62567.1"/>
    <property type="molecule type" value="Genomic_DNA"/>
</dbReference>
<dbReference type="Pfam" id="PF00084">
    <property type="entry name" value="Sushi"/>
    <property type="match status" value="7"/>
</dbReference>
<comment type="caution">
    <text evidence="9">The sequence shown here is derived from an EMBL/GenBank/DDBJ whole genome shotgun (WGS) entry which is preliminary data.</text>
</comment>
<feature type="disulfide bond" evidence="6">
    <location>
        <begin position="392"/>
        <end position="435"/>
    </location>
</feature>
<evidence type="ECO:0000256" key="3">
    <source>
        <dbReference type="ARBA" id="ARBA00022737"/>
    </source>
</evidence>
<keyword evidence="5" id="KW-0325">Glycoprotein</keyword>
<feature type="non-terminal residue" evidence="9">
    <location>
        <position position="475"/>
    </location>
</feature>
<feature type="domain" description="Sushi" evidence="8">
    <location>
        <begin position="139"/>
        <end position="202"/>
    </location>
</feature>
<dbReference type="InterPro" id="IPR051277">
    <property type="entry name" value="SEZ6_CSMD_C4BPB_Regulators"/>
</dbReference>
<feature type="domain" description="Sushi" evidence="8">
    <location>
        <begin position="79"/>
        <end position="138"/>
    </location>
</feature>
<dbReference type="SUPFAM" id="SSF57535">
    <property type="entry name" value="Complement control module/SCR domain"/>
    <property type="match status" value="7"/>
</dbReference>
<dbReference type="OrthoDB" id="6127264at2759"/>
<feature type="domain" description="Sushi" evidence="8">
    <location>
        <begin position="326"/>
        <end position="385"/>
    </location>
</feature>
<evidence type="ECO:0000256" key="5">
    <source>
        <dbReference type="ARBA" id="ARBA00023180"/>
    </source>
</evidence>
<evidence type="ECO:0000256" key="2">
    <source>
        <dbReference type="ARBA" id="ARBA00022729"/>
    </source>
</evidence>
<dbReference type="Gene3D" id="2.10.70.10">
    <property type="entry name" value="Complement Module, domain 1"/>
    <property type="match status" value="7"/>
</dbReference>
<feature type="signal peptide" evidence="7">
    <location>
        <begin position="1"/>
        <end position="16"/>
    </location>
</feature>
<keyword evidence="4 6" id="KW-1015">Disulfide bond</keyword>
<dbReference type="FunFam" id="2.10.70.10:FF:000014">
    <property type="entry name" value="Membrane cofactor protein"/>
    <property type="match status" value="1"/>
</dbReference>
<keyword evidence="1 6" id="KW-0768">Sushi</keyword>